<dbReference type="InterPro" id="IPR052031">
    <property type="entry name" value="Membrane_Transporter-Flippase"/>
</dbReference>
<feature type="transmembrane region" description="Helical" evidence="7">
    <location>
        <begin position="104"/>
        <end position="122"/>
    </location>
</feature>
<dbReference type="STRING" id="1227456.C450_02484"/>
<keyword evidence="6 7" id="KW-0472">Membrane</keyword>
<comment type="subcellular location">
    <subcellularLocation>
        <location evidence="1">Cell membrane</location>
        <topology evidence="1">Multi-pass membrane protein</topology>
    </subcellularLocation>
</comment>
<feature type="non-terminal residue" evidence="8">
    <location>
        <position position="301"/>
    </location>
</feature>
<evidence type="ECO:0000256" key="6">
    <source>
        <dbReference type="ARBA" id="ARBA00023136"/>
    </source>
</evidence>
<reference evidence="8 9" key="1">
    <citation type="journal article" date="2014" name="PLoS Genet.">
        <title>Phylogenetically driven sequencing of extremely halophilic archaea reveals strategies for static and dynamic osmo-response.</title>
        <authorList>
            <person name="Becker E.A."/>
            <person name="Seitzer P.M."/>
            <person name="Tritt A."/>
            <person name="Larsen D."/>
            <person name="Krusor M."/>
            <person name="Yao A.I."/>
            <person name="Wu D."/>
            <person name="Madern D."/>
            <person name="Eisen J.A."/>
            <person name="Darling A.E."/>
            <person name="Facciotti M.T."/>
        </authorList>
    </citation>
    <scope>NUCLEOTIDE SEQUENCE [LARGE SCALE GENOMIC DNA]</scope>
    <source>
        <strain evidence="8 9">DSM 8989</strain>
    </source>
</reference>
<keyword evidence="2" id="KW-0813">Transport</keyword>
<evidence type="ECO:0000256" key="4">
    <source>
        <dbReference type="ARBA" id="ARBA00022692"/>
    </source>
</evidence>
<evidence type="ECO:0000256" key="2">
    <source>
        <dbReference type="ARBA" id="ARBA00022448"/>
    </source>
</evidence>
<feature type="transmembrane region" description="Helical" evidence="7">
    <location>
        <begin position="174"/>
        <end position="194"/>
    </location>
</feature>
<keyword evidence="4 7" id="KW-0812">Transmembrane</keyword>
<dbReference type="InterPro" id="IPR002528">
    <property type="entry name" value="MATE_fam"/>
</dbReference>
<feature type="transmembrane region" description="Helical" evidence="7">
    <location>
        <begin position="142"/>
        <end position="162"/>
    </location>
</feature>
<dbReference type="GO" id="GO:0042910">
    <property type="term" value="F:xenobiotic transmembrane transporter activity"/>
    <property type="evidence" value="ECO:0007669"/>
    <property type="project" value="InterPro"/>
</dbReference>
<name>M0NCB7_9EURY</name>
<evidence type="ECO:0000313" key="8">
    <source>
        <dbReference type="EMBL" id="EMA55597.1"/>
    </source>
</evidence>
<dbReference type="Pfam" id="PF01554">
    <property type="entry name" value="MatE"/>
    <property type="match status" value="1"/>
</dbReference>
<evidence type="ECO:0000256" key="7">
    <source>
        <dbReference type="SAM" id="Phobius"/>
    </source>
</evidence>
<comment type="caution">
    <text evidence="8">The sequence shown here is derived from an EMBL/GenBank/DDBJ whole genome shotgun (WGS) entry which is preliminary data.</text>
</comment>
<evidence type="ECO:0000313" key="9">
    <source>
        <dbReference type="Proteomes" id="UP000011625"/>
    </source>
</evidence>
<gene>
    <name evidence="8" type="ORF">C450_02484</name>
</gene>
<dbReference type="GO" id="GO:0005886">
    <property type="term" value="C:plasma membrane"/>
    <property type="evidence" value="ECO:0007669"/>
    <property type="project" value="UniProtKB-SubCell"/>
</dbReference>
<dbReference type="GO" id="GO:0015297">
    <property type="term" value="F:antiporter activity"/>
    <property type="evidence" value="ECO:0007669"/>
    <property type="project" value="InterPro"/>
</dbReference>
<dbReference type="Proteomes" id="UP000011625">
    <property type="component" value="Unassembled WGS sequence"/>
</dbReference>
<accession>M0NCB7</accession>
<feature type="transmembrane region" description="Helical" evidence="7">
    <location>
        <begin position="223"/>
        <end position="246"/>
    </location>
</feature>
<dbReference type="AlphaFoldDB" id="M0NCB7"/>
<protein>
    <submittedName>
        <fullName evidence="8">MATE efflux family protein</fullName>
    </submittedName>
</protein>
<keyword evidence="3" id="KW-1003">Cell membrane</keyword>
<dbReference type="PANTHER" id="PTHR43549:SF2">
    <property type="entry name" value="MULTIDRUG RESISTANCE PROTEIN NORM-RELATED"/>
    <property type="match status" value="1"/>
</dbReference>
<sequence>MLGGLFKSREEFDLTEGGIGKPLFYLSLPIIVQNLFQTAYNLGDTFWLGQFDTTALAAISFAFPMVFLLISLALGLSVAGSVLVAQHTGAGRERKAEHAASQTISYAIIASLVLGVIGYFFVDEFLVVLGAGPDIAPLVEEYMQVYSIGLVAVFGFAVFMALMRGYGDTLTPMYVMAGSVVINIVLDPILIFGFQNNPLFGLLGARGLETWLFALTSYTGSGIGGAAIATVFARALAFGVGLVIMFRGNRGVKIRLRQMIPGRSFARKAVDIGVPASVEGTARSLSINLLLFLSLIHISER</sequence>
<proteinExistence type="predicted"/>
<dbReference type="EMBL" id="AOME01000013">
    <property type="protein sequence ID" value="EMA55597.1"/>
    <property type="molecule type" value="Genomic_DNA"/>
</dbReference>
<evidence type="ECO:0000256" key="1">
    <source>
        <dbReference type="ARBA" id="ARBA00004651"/>
    </source>
</evidence>
<dbReference type="RefSeq" id="WP_005039569.1">
    <property type="nucleotide sequence ID" value="NZ_AOME01000013.1"/>
</dbReference>
<evidence type="ECO:0000256" key="5">
    <source>
        <dbReference type="ARBA" id="ARBA00022989"/>
    </source>
</evidence>
<feature type="transmembrane region" description="Helical" evidence="7">
    <location>
        <begin position="55"/>
        <end position="84"/>
    </location>
</feature>
<dbReference type="PANTHER" id="PTHR43549">
    <property type="entry name" value="MULTIDRUG RESISTANCE PROTEIN YPNP-RELATED"/>
    <property type="match status" value="1"/>
</dbReference>
<organism evidence="8 9">
    <name type="scientific">Halococcus salifodinae DSM 8989</name>
    <dbReference type="NCBI Taxonomy" id="1227456"/>
    <lineage>
        <taxon>Archaea</taxon>
        <taxon>Methanobacteriati</taxon>
        <taxon>Methanobacteriota</taxon>
        <taxon>Stenosarchaea group</taxon>
        <taxon>Halobacteria</taxon>
        <taxon>Halobacteriales</taxon>
        <taxon>Halococcaceae</taxon>
        <taxon>Halococcus</taxon>
    </lineage>
</organism>
<keyword evidence="5 7" id="KW-1133">Transmembrane helix</keyword>
<keyword evidence="9" id="KW-1185">Reference proteome</keyword>
<evidence type="ECO:0000256" key="3">
    <source>
        <dbReference type="ARBA" id="ARBA00022475"/>
    </source>
</evidence>